<dbReference type="Proteomes" id="UP001144323">
    <property type="component" value="Unassembled WGS sequence"/>
</dbReference>
<keyword evidence="2" id="KW-1185">Reference proteome</keyword>
<sequence>MLNQKRFGRKISIPSTMEIKRDLMDMAHADTIVKSLKSRGLTRDEFEDVVSGLVDDGLLSLERAQVLTLRFERTDPQSPSLVDDRDVR</sequence>
<dbReference type="EMBL" id="BSEC01000008">
    <property type="protein sequence ID" value="GLI96110.1"/>
    <property type="molecule type" value="Genomic_DNA"/>
</dbReference>
<accession>A0A9W6LUS3</accession>
<name>A0A9W6LUS3_9HYPH</name>
<organism evidence="1 2">
    <name type="scientific">Methylocystis echinoides</name>
    <dbReference type="NCBI Taxonomy" id="29468"/>
    <lineage>
        <taxon>Bacteria</taxon>
        <taxon>Pseudomonadati</taxon>
        <taxon>Pseudomonadota</taxon>
        <taxon>Alphaproteobacteria</taxon>
        <taxon>Hyphomicrobiales</taxon>
        <taxon>Methylocystaceae</taxon>
        <taxon>Methylocystis</taxon>
    </lineage>
</organism>
<reference evidence="1" key="1">
    <citation type="journal article" date="2023" name="Int. J. Syst. Evol. Microbiol.">
        <title>Methylocystis iwaonis sp. nov., a type II methane-oxidizing bacterium from surface soil of a rice paddy field in Japan, and emended description of the genus Methylocystis (ex Whittenbury et al. 1970) Bowman et al. 1993.</title>
        <authorList>
            <person name="Kaise H."/>
            <person name="Sawadogo J.B."/>
            <person name="Alam M.S."/>
            <person name="Ueno C."/>
            <person name="Dianou D."/>
            <person name="Shinjo R."/>
            <person name="Asakawa S."/>
        </authorList>
    </citation>
    <scope>NUCLEOTIDE SEQUENCE</scope>
    <source>
        <strain evidence="1">LMG27198</strain>
    </source>
</reference>
<evidence type="ECO:0000313" key="2">
    <source>
        <dbReference type="Proteomes" id="UP001144323"/>
    </source>
</evidence>
<protein>
    <submittedName>
        <fullName evidence="1">Uncharacterized protein</fullName>
    </submittedName>
</protein>
<evidence type="ECO:0000313" key="1">
    <source>
        <dbReference type="EMBL" id="GLI96110.1"/>
    </source>
</evidence>
<comment type="caution">
    <text evidence="1">The sequence shown here is derived from an EMBL/GenBank/DDBJ whole genome shotgun (WGS) entry which is preliminary data.</text>
</comment>
<proteinExistence type="predicted"/>
<gene>
    <name evidence="1" type="ORF">LMG27198_51030</name>
</gene>
<dbReference type="AlphaFoldDB" id="A0A9W6LUS3"/>